<protein>
    <submittedName>
        <fullName evidence="1">Serine/threonine-protein kinase bsk2</fullName>
    </submittedName>
</protein>
<organism evidence="1 2">
    <name type="scientific">Datura stramonium</name>
    <name type="common">Jimsonweed</name>
    <name type="synonym">Common thornapple</name>
    <dbReference type="NCBI Taxonomy" id="4076"/>
    <lineage>
        <taxon>Eukaryota</taxon>
        <taxon>Viridiplantae</taxon>
        <taxon>Streptophyta</taxon>
        <taxon>Embryophyta</taxon>
        <taxon>Tracheophyta</taxon>
        <taxon>Spermatophyta</taxon>
        <taxon>Magnoliopsida</taxon>
        <taxon>eudicotyledons</taxon>
        <taxon>Gunneridae</taxon>
        <taxon>Pentapetalae</taxon>
        <taxon>asterids</taxon>
        <taxon>lamiids</taxon>
        <taxon>Solanales</taxon>
        <taxon>Solanaceae</taxon>
        <taxon>Solanoideae</taxon>
        <taxon>Datureae</taxon>
        <taxon>Datura</taxon>
    </lineage>
</organism>
<proteinExistence type="predicted"/>
<feature type="non-terminal residue" evidence="1">
    <location>
        <position position="1"/>
    </location>
</feature>
<evidence type="ECO:0000313" key="2">
    <source>
        <dbReference type="Proteomes" id="UP000823775"/>
    </source>
</evidence>
<accession>A0ABS8UKS8</accession>
<name>A0ABS8UKS8_DATST</name>
<reference evidence="1 2" key="1">
    <citation type="journal article" date="2021" name="BMC Genomics">
        <title>Datura genome reveals duplications of psychoactive alkaloid biosynthetic genes and high mutation rate following tissue culture.</title>
        <authorList>
            <person name="Rajewski A."/>
            <person name="Carter-House D."/>
            <person name="Stajich J."/>
            <person name="Litt A."/>
        </authorList>
    </citation>
    <scope>NUCLEOTIDE SEQUENCE [LARGE SCALE GENOMIC DNA]</scope>
    <source>
        <strain evidence="1">AR-01</strain>
    </source>
</reference>
<gene>
    <name evidence="1" type="primary">BSK2_1</name>
    <name evidence="1" type="ORF">HAX54_016236</name>
</gene>
<keyword evidence="2" id="KW-1185">Reference proteome</keyword>
<comment type="caution">
    <text evidence="1">The sequence shown here is derived from an EMBL/GenBank/DDBJ whole genome shotgun (WGS) entry which is preliminary data.</text>
</comment>
<dbReference type="EMBL" id="JACEIK010002047">
    <property type="protein sequence ID" value="MCD9558702.1"/>
    <property type="molecule type" value="Genomic_DNA"/>
</dbReference>
<sequence length="52" mass="5855">RVTCSDGSKKILAVLPTILSPLEKACVRMELTAIHDILLKTGYKDERVLKMR</sequence>
<keyword evidence="1" id="KW-0418">Kinase</keyword>
<dbReference type="GO" id="GO:0016301">
    <property type="term" value="F:kinase activity"/>
    <property type="evidence" value="ECO:0007669"/>
    <property type="project" value="UniProtKB-KW"/>
</dbReference>
<evidence type="ECO:0000313" key="1">
    <source>
        <dbReference type="EMBL" id="MCD9558702.1"/>
    </source>
</evidence>
<keyword evidence="1" id="KW-0808">Transferase</keyword>
<dbReference type="Proteomes" id="UP000823775">
    <property type="component" value="Unassembled WGS sequence"/>
</dbReference>